<keyword evidence="2" id="KW-1185">Reference proteome</keyword>
<protein>
    <submittedName>
        <fullName evidence="1">Uncharacterized protein</fullName>
    </submittedName>
</protein>
<dbReference type="AlphaFoldDB" id="A0A2R3J2X3"/>
<sequence>MRPFSGHFRQAKSQKNLASKGVQERVFNFLQAYCVKK</sequence>
<organism evidence="1 2">
    <name type="scientific">Pseudomonas paraeruginosa</name>
    <dbReference type="NCBI Taxonomy" id="2994495"/>
    <lineage>
        <taxon>Bacteria</taxon>
        <taxon>Pseudomonadati</taxon>
        <taxon>Pseudomonadota</taxon>
        <taxon>Gammaproteobacteria</taxon>
        <taxon>Pseudomonadales</taxon>
        <taxon>Pseudomonadaceae</taxon>
        <taxon>Pseudomonas</taxon>
    </lineage>
</organism>
<dbReference type="Proteomes" id="UP000238390">
    <property type="component" value="Chromosome"/>
</dbReference>
<reference evidence="1 2" key="1">
    <citation type="submission" date="2018-02" db="EMBL/GenBank/DDBJ databases">
        <title>FDA/CDC Antimicrobial Resistant Isolate Bank Genome Sequencing.</title>
        <authorList>
            <person name="Benahmed F.H."/>
            <person name="Lutgring J.D."/>
            <person name="Yoo B."/>
            <person name="Machado M."/>
            <person name="Brown A."/>
            <person name="McAllister G."/>
            <person name="Perry A."/>
            <person name="Halpin A.L."/>
            <person name="Vavikolanu K."/>
            <person name="Ott S."/>
            <person name="Zhao X."/>
            <person name="Tallon L.J."/>
            <person name="Sadzewicz L."/>
            <person name="Aluvathingal J."/>
            <person name="Nadendla S."/>
            <person name="Voskania-kordi A."/>
            <person name="Simonyan V."/>
            <person name="Patel J."/>
            <person name="Shawar R.M."/>
        </authorList>
    </citation>
    <scope>NUCLEOTIDE SEQUENCE [LARGE SCALE GENOMIC DNA]</scope>
    <source>
        <strain evidence="1 2">AR_0356</strain>
    </source>
</reference>
<evidence type="ECO:0000313" key="1">
    <source>
        <dbReference type="EMBL" id="AVK08530.1"/>
    </source>
</evidence>
<accession>A0A2R3J2X3</accession>
<proteinExistence type="predicted"/>
<name>A0A2R3J2X3_9PSED</name>
<dbReference type="EMBL" id="CP027169">
    <property type="protein sequence ID" value="AVK08530.1"/>
    <property type="molecule type" value="Genomic_DNA"/>
</dbReference>
<gene>
    <name evidence="1" type="ORF">CSB93_1577</name>
</gene>
<evidence type="ECO:0000313" key="2">
    <source>
        <dbReference type="Proteomes" id="UP000238390"/>
    </source>
</evidence>